<name>A0A6M8BBK0_9CYAN</name>
<evidence type="ECO:0000256" key="1">
    <source>
        <dbReference type="ARBA" id="ARBA00009156"/>
    </source>
</evidence>
<keyword evidence="6 9" id="KW-0067">ATP-binding</keyword>
<comment type="catalytic activity">
    <reaction evidence="9">
        <text>D-xylulose + ATP = D-xylulose 5-phosphate + ADP + H(+)</text>
        <dbReference type="Rhea" id="RHEA:10964"/>
        <dbReference type="ChEBI" id="CHEBI:15378"/>
        <dbReference type="ChEBI" id="CHEBI:17140"/>
        <dbReference type="ChEBI" id="CHEBI:30616"/>
        <dbReference type="ChEBI" id="CHEBI:57737"/>
        <dbReference type="ChEBI" id="CHEBI:456216"/>
        <dbReference type="EC" id="2.7.1.17"/>
    </reaction>
</comment>
<dbReference type="GO" id="GO:0005997">
    <property type="term" value="P:xylulose metabolic process"/>
    <property type="evidence" value="ECO:0007669"/>
    <property type="project" value="InterPro"/>
</dbReference>
<dbReference type="InterPro" id="IPR018484">
    <property type="entry name" value="FGGY_N"/>
</dbReference>
<evidence type="ECO:0000256" key="5">
    <source>
        <dbReference type="ARBA" id="ARBA00022777"/>
    </source>
</evidence>
<dbReference type="Gene3D" id="3.30.420.40">
    <property type="match status" value="2"/>
</dbReference>
<evidence type="ECO:0000313" key="13">
    <source>
        <dbReference type="Proteomes" id="UP000505210"/>
    </source>
</evidence>
<evidence type="ECO:0000259" key="11">
    <source>
        <dbReference type="Pfam" id="PF02782"/>
    </source>
</evidence>
<dbReference type="Pfam" id="PF02782">
    <property type="entry name" value="FGGY_C"/>
    <property type="match status" value="1"/>
</dbReference>
<comment type="similarity">
    <text evidence="1 8">Belongs to the FGGY kinase family.</text>
</comment>
<dbReference type="KEGG" id="theu:HPC62_21015"/>
<dbReference type="PROSITE" id="PS00445">
    <property type="entry name" value="FGGY_KINASES_2"/>
    <property type="match status" value="1"/>
</dbReference>
<proteinExistence type="inferred from homology"/>
<evidence type="ECO:0000313" key="12">
    <source>
        <dbReference type="EMBL" id="QKD84324.1"/>
    </source>
</evidence>
<dbReference type="CDD" id="cd07808">
    <property type="entry name" value="ASKHA_NBD_FGGY_EcXK-like"/>
    <property type="match status" value="1"/>
</dbReference>
<dbReference type="PANTHER" id="PTHR43095:SF5">
    <property type="entry name" value="XYLULOSE KINASE"/>
    <property type="match status" value="1"/>
</dbReference>
<dbReference type="Proteomes" id="UP000505210">
    <property type="component" value="Chromosome"/>
</dbReference>
<evidence type="ECO:0000256" key="9">
    <source>
        <dbReference type="RuleBase" id="RU364073"/>
    </source>
</evidence>
<evidence type="ECO:0000256" key="6">
    <source>
        <dbReference type="ARBA" id="ARBA00022840"/>
    </source>
</evidence>
<keyword evidence="2 9" id="KW-0859">Xylose metabolism</keyword>
<protein>
    <recommendedName>
        <fullName evidence="9">Xylulose kinase</fullName>
        <shortName evidence="9">Xylulokinase</shortName>
        <ecNumber evidence="9">2.7.1.17</ecNumber>
    </recommendedName>
</protein>
<evidence type="ECO:0000256" key="7">
    <source>
        <dbReference type="ARBA" id="ARBA00023277"/>
    </source>
</evidence>
<dbReference type="NCBIfam" id="TIGR01312">
    <property type="entry name" value="XylB"/>
    <property type="match status" value="1"/>
</dbReference>
<dbReference type="GO" id="GO:0042732">
    <property type="term" value="P:D-xylose metabolic process"/>
    <property type="evidence" value="ECO:0007669"/>
    <property type="project" value="UniProtKB-KW"/>
</dbReference>
<evidence type="ECO:0000259" key="10">
    <source>
        <dbReference type="Pfam" id="PF00370"/>
    </source>
</evidence>
<feature type="domain" description="Carbohydrate kinase FGGY N-terminal" evidence="10">
    <location>
        <begin position="1"/>
        <end position="240"/>
    </location>
</feature>
<evidence type="ECO:0000256" key="2">
    <source>
        <dbReference type="ARBA" id="ARBA00022629"/>
    </source>
</evidence>
<dbReference type="PANTHER" id="PTHR43095">
    <property type="entry name" value="SUGAR KINASE"/>
    <property type="match status" value="1"/>
</dbReference>
<dbReference type="InterPro" id="IPR050406">
    <property type="entry name" value="FGGY_Carb_Kinase"/>
</dbReference>
<gene>
    <name evidence="9 12" type="primary">xylB</name>
    <name evidence="12" type="ORF">HPC62_21015</name>
</gene>
<keyword evidence="3 8" id="KW-0808">Transferase</keyword>
<dbReference type="SUPFAM" id="SSF53067">
    <property type="entry name" value="Actin-like ATPase domain"/>
    <property type="match status" value="2"/>
</dbReference>
<dbReference type="PIRSF" id="PIRSF000538">
    <property type="entry name" value="GlpK"/>
    <property type="match status" value="1"/>
</dbReference>
<sequence length="492" mass="51958">MFLGIDLGTSSLKALLMSADGTVIAEASHPYPVNAPHPGWAESDPQDWWNAGAIAVRKVVQSYAAQVQAIGLSGQMHGVVVCDGAGNPLRSAILWADGRSHYELEHYRALGTEALRPLANPLTVGMAGPSLLWLRQGEPEVYRMARWALQPKDWLRLRLTGQAATEPSDASGTLMADVAAGTWAIALLEALHLRTDWLPPIVASRAIAGTLTRSAAEHLGLPADLPVVAGAADTAAALLGSGLTTAGDCQLTVGTGAQITLVGDRPTLDPHGCTHLFHAALPNQWYTLAAMQNAGLALEWVRQLLGLSWADLYDQAFTVEPGCDGLVCLPYLTGERTPHLDPTPTGAWIGLGLHHTRAHLARATLEGVAFAIAQGFAALQATGANPDTLYLAGGGSLHPQWRQLLADVLQRPLHSVETQSASAKGAALLARLGIGQDRQIGEPWKEKQAIPGGSATQIAPAPQITIPNSPSPALETAHQRFAQLYPAVRSQL</sequence>
<dbReference type="EMBL" id="CP053661">
    <property type="protein sequence ID" value="QKD84324.1"/>
    <property type="molecule type" value="Genomic_DNA"/>
</dbReference>
<dbReference type="InterPro" id="IPR043129">
    <property type="entry name" value="ATPase_NBD"/>
</dbReference>
<dbReference type="Pfam" id="PF00370">
    <property type="entry name" value="FGGY_N"/>
    <property type="match status" value="1"/>
</dbReference>
<evidence type="ECO:0000256" key="3">
    <source>
        <dbReference type="ARBA" id="ARBA00022679"/>
    </source>
</evidence>
<evidence type="ECO:0000256" key="4">
    <source>
        <dbReference type="ARBA" id="ARBA00022741"/>
    </source>
</evidence>
<keyword evidence="13" id="KW-1185">Reference proteome</keyword>
<reference evidence="12 13" key="1">
    <citation type="submission" date="2020-05" db="EMBL/GenBank/DDBJ databases">
        <title>Complete genome sequence of of a novel Thermoleptolyngbya strain isolated from hot springs of Ganzi, Sichuan China.</title>
        <authorList>
            <person name="Tang J."/>
            <person name="Daroch M."/>
            <person name="Li L."/>
            <person name="Waleron K."/>
            <person name="Waleron M."/>
            <person name="Waleron M."/>
        </authorList>
    </citation>
    <scope>NUCLEOTIDE SEQUENCE [LARGE SCALE GENOMIC DNA]</scope>
    <source>
        <strain evidence="12 13">PKUAC-SCTA183</strain>
    </source>
</reference>
<keyword evidence="5 8" id="KW-0418">Kinase</keyword>
<organism evidence="12 13">
    <name type="scientific">Thermoleptolyngbya sichuanensis A183</name>
    <dbReference type="NCBI Taxonomy" id="2737172"/>
    <lineage>
        <taxon>Bacteria</taxon>
        <taxon>Bacillati</taxon>
        <taxon>Cyanobacteriota</taxon>
        <taxon>Cyanophyceae</taxon>
        <taxon>Oculatellales</taxon>
        <taxon>Oculatellaceae</taxon>
        <taxon>Thermoleptolyngbya</taxon>
        <taxon>Thermoleptolyngbya sichuanensis</taxon>
    </lineage>
</organism>
<keyword evidence="4 9" id="KW-0547">Nucleotide-binding</keyword>
<dbReference type="GO" id="GO:0004856">
    <property type="term" value="F:D-xylulokinase activity"/>
    <property type="evidence" value="ECO:0007669"/>
    <property type="project" value="UniProtKB-EC"/>
</dbReference>
<dbReference type="EC" id="2.7.1.17" evidence="9"/>
<dbReference type="GO" id="GO:0005524">
    <property type="term" value="F:ATP binding"/>
    <property type="evidence" value="ECO:0007669"/>
    <property type="project" value="UniProtKB-KW"/>
</dbReference>
<dbReference type="AlphaFoldDB" id="A0A6M8BBK0"/>
<evidence type="ECO:0000256" key="8">
    <source>
        <dbReference type="RuleBase" id="RU003733"/>
    </source>
</evidence>
<dbReference type="InterPro" id="IPR000577">
    <property type="entry name" value="Carb_kinase_FGGY"/>
</dbReference>
<dbReference type="InterPro" id="IPR006000">
    <property type="entry name" value="Xylulokinase"/>
</dbReference>
<dbReference type="InterPro" id="IPR018483">
    <property type="entry name" value="Carb_kinase_FGGY_CS"/>
</dbReference>
<accession>A0A6M8BBK0</accession>
<keyword evidence="7 9" id="KW-0119">Carbohydrate metabolism</keyword>
<feature type="domain" description="Carbohydrate kinase FGGY C-terminal" evidence="11">
    <location>
        <begin position="251"/>
        <end position="430"/>
    </location>
</feature>
<dbReference type="RefSeq" id="WP_172358369.1">
    <property type="nucleotide sequence ID" value="NZ_CP053661.1"/>
</dbReference>
<dbReference type="InterPro" id="IPR018485">
    <property type="entry name" value="FGGY_C"/>
</dbReference>